<organism evidence="1 2">
    <name type="scientific">Romanomermis culicivorax</name>
    <name type="common">Nematode worm</name>
    <dbReference type="NCBI Taxonomy" id="13658"/>
    <lineage>
        <taxon>Eukaryota</taxon>
        <taxon>Metazoa</taxon>
        <taxon>Ecdysozoa</taxon>
        <taxon>Nematoda</taxon>
        <taxon>Enoplea</taxon>
        <taxon>Dorylaimia</taxon>
        <taxon>Mermithida</taxon>
        <taxon>Mermithoidea</taxon>
        <taxon>Mermithidae</taxon>
        <taxon>Romanomermis</taxon>
    </lineage>
</organism>
<reference evidence="2" key="1">
    <citation type="submission" date="2022-11" db="UniProtKB">
        <authorList>
            <consortium name="WormBaseParasite"/>
        </authorList>
    </citation>
    <scope>IDENTIFICATION</scope>
</reference>
<keyword evidence="1" id="KW-1185">Reference proteome</keyword>
<protein>
    <submittedName>
        <fullName evidence="2">Uncharacterized protein</fullName>
    </submittedName>
</protein>
<dbReference type="Proteomes" id="UP000887565">
    <property type="component" value="Unplaced"/>
</dbReference>
<proteinExistence type="predicted"/>
<evidence type="ECO:0000313" key="1">
    <source>
        <dbReference type="Proteomes" id="UP000887565"/>
    </source>
</evidence>
<dbReference type="WBParaSite" id="nRc.2.0.1.t13681-RA">
    <property type="protein sequence ID" value="nRc.2.0.1.t13681-RA"/>
    <property type="gene ID" value="nRc.2.0.1.g13681"/>
</dbReference>
<accession>A0A915IHM9</accession>
<evidence type="ECO:0000313" key="2">
    <source>
        <dbReference type="WBParaSite" id="nRc.2.0.1.t13681-RA"/>
    </source>
</evidence>
<sequence length="187" mass="21296">MMPTSTKWMSVISLTVAGPHMARIIGSMRHCSPMDNLRADKGFGDDNFFRGFVDISGRHKLILLTLKFQGRNHIIFIHAPTYGQCFPLQKTISRNFAIAAFLKTLTIDYFKLNGLDLELYHLQFITDGTDYLINGLDHRQLQLGYQGQKSGRVLLIRIVSLEPGDEKWVYNASQGSGGLQYWNWVIN</sequence>
<name>A0A915IHM9_ROMCU</name>
<dbReference type="AlphaFoldDB" id="A0A915IHM9"/>